<dbReference type="InterPro" id="IPR000477">
    <property type="entry name" value="RT_dom"/>
</dbReference>
<dbReference type="FunFam" id="3.30.70.270:FF:000003">
    <property type="entry name" value="Transposon Ty3-G Gag-Pol polyprotein"/>
    <property type="match status" value="1"/>
</dbReference>
<dbReference type="PANTHER" id="PTHR37984:SF5">
    <property type="entry name" value="PROTEIN NYNRIN-LIKE"/>
    <property type="match status" value="1"/>
</dbReference>
<dbReference type="CDD" id="cd01647">
    <property type="entry name" value="RT_LTR"/>
    <property type="match status" value="1"/>
</dbReference>
<organism evidence="3 4">
    <name type="scientific">Parnassius apollo</name>
    <name type="common">Apollo butterfly</name>
    <name type="synonym">Papilio apollo</name>
    <dbReference type="NCBI Taxonomy" id="110799"/>
    <lineage>
        <taxon>Eukaryota</taxon>
        <taxon>Metazoa</taxon>
        <taxon>Ecdysozoa</taxon>
        <taxon>Arthropoda</taxon>
        <taxon>Hexapoda</taxon>
        <taxon>Insecta</taxon>
        <taxon>Pterygota</taxon>
        <taxon>Neoptera</taxon>
        <taxon>Endopterygota</taxon>
        <taxon>Lepidoptera</taxon>
        <taxon>Glossata</taxon>
        <taxon>Ditrysia</taxon>
        <taxon>Papilionoidea</taxon>
        <taxon>Papilionidae</taxon>
        <taxon>Parnassiinae</taxon>
        <taxon>Parnassini</taxon>
        <taxon>Parnassius</taxon>
        <taxon>Parnassius</taxon>
    </lineage>
</organism>
<comment type="caution">
    <text evidence="3">The sequence shown here is derived from an EMBL/GenBank/DDBJ whole genome shotgun (WGS) entry which is preliminary data.</text>
</comment>
<dbReference type="OrthoDB" id="425619at2759"/>
<sequence>MPFGLCNAPETFERLMDLVLTELIGDACLVYLDDIIIVGRTFEEQLQNLERVLMKIQNANLKLSPKKCSLFKRQVNFLGYVVSEEGIPTDQEKIAAVKYWPVPKTKRRLEHFWELKDRLCKTPILGYPDASKEFIVDTGASDIGLGGVLSQQNGDQEVVIAYFSKWLTKPKKNYCVQERMCVKNPEGQVARWIELLQEYDFEIEHRSGKSHVNADALSRRPCSENCKHCTRQESKEEVSVRMLRTDHLSNEWKDSLQHAQQKDPDIKPILEWMKASDPKPKWSDVSAMSSNTKSYRVPLGHWTACCFSMEFCAVNGKMFGDTAVICKWLSLKLKYRMLYSCTIMIVQEAIW</sequence>
<dbReference type="InterPro" id="IPR050951">
    <property type="entry name" value="Retrovirus_Pol_polyprotein"/>
</dbReference>
<dbReference type="Pfam" id="PF17919">
    <property type="entry name" value="RT_RNaseH_2"/>
    <property type="match status" value="1"/>
</dbReference>
<keyword evidence="1" id="KW-0511">Multifunctional enzyme</keyword>
<proteinExistence type="predicted"/>
<gene>
    <name evidence="3" type="ORF">PAPOLLO_LOCUS17963</name>
</gene>
<feature type="domain" description="Reverse transcriptase" evidence="2">
    <location>
        <begin position="1"/>
        <end position="82"/>
    </location>
</feature>
<dbReference type="PANTHER" id="PTHR37984">
    <property type="entry name" value="PROTEIN CBG26694"/>
    <property type="match status" value="1"/>
</dbReference>
<evidence type="ECO:0000313" key="4">
    <source>
        <dbReference type="Proteomes" id="UP000691718"/>
    </source>
</evidence>
<name>A0A8S3XHG8_PARAO</name>
<dbReference type="CDD" id="cd09274">
    <property type="entry name" value="RNase_HI_RT_Ty3"/>
    <property type="match status" value="1"/>
</dbReference>
<dbReference type="Proteomes" id="UP000691718">
    <property type="component" value="Unassembled WGS sequence"/>
</dbReference>
<evidence type="ECO:0000313" key="3">
    <source>
        <dbReference type="EMBL" id="CAG5023439.1"/>
    </source>
</evidence>
<reference evidence="3" key="1">
    <citation type="submission" date="2021-04" db="EMBL/GenBank/DDBJ databases">
        <authorList>
            <person name="Tunstrom K."/>
        </authorList>
    </citation>
    <scope>NUCLEOTIDE SEQUENCE</scope>
</reference>
<dbReference type="Pfam" id="PF00078">
    <property type="entry name" value="RVT_1"/>
    <property type="match status" value="1"/>
</dbReference>
<dbReference type="EMBL" id="CAJQZP010001153">
    <property type="protein sequence ID" value="CAG5023439.1"/>
    <property type="molecule type" value="Genomic_DNA"/>
</dbReference>
<dbReference type="AlphaFoldDB" id="A0A8S3XHG8"/>
<keyword evidence="4" id="KW-1185">Reference proteome</keyword>
<evidence type="ECO:0000259" key="2">
    <source>
        <dbReference type="PROSITE" id="PS50878"/>
    </source>
</evidence>
<protein>
    <submittedName>
        <fullName evidence="3">(apollo) hypothetical protein</fullName>
    </submittedName>
</protein>
<dbReference type="PROSITE" id="PS50878">
    <property type="entry name" value="RT_POL"/>
    <property type="match status" value="1"/>
</dbReference>
<accession>A0A8S3XHG8</accession>
<evidence type="ECO:0000256" key="1">
    <source>
        <dbReference type="ARBA" id="ARBA00023268"/>
    </source>
</evidence>
<dbReference type="InterPro" id="IPR041577">
    <property type="entry name" value="RT_RNaseH_2"/>
</dbReference>
<dbReference type="GO" id="GO:0003824">
    <property type="term" value="F:catalytic activity"/>
    <property type="evidence" value="ECO:0007669"/>
    <property type="project" value="UniProtKB-KW"/>
</dbReference>